<protein>
    <submittedName>
        <fullName evidence="1">Uncharacterized protein</fullName>
    </submittedName>
</protein>
<dbReference type="EMBL" id="GGEC01035070">
    <property type="protein sequence ID" value="MBX15554.1"/>
    <property type="molecule type" value="Transcribed_RNA"/>
</dbReference>
<organism evidence="1">
    <name type="scientific">Rhizophora mucronata</name>
    <name type="common">Asiatic mangrove</name>
    <dbReference type="NCBI Taxonomy" id="61149"/>
    <lineage>
        <taxon>Eukaryota</taxon>
        <taxon>Viridiplantae</taxon>
        <taxon>Streptophyta</taxon>
        <taxon>Embryophyta</taxon>
        <taxon>Tracheophyta</taxon>
        <taxon>Spermatophyta</taxon>
        <taxon>Magnoliopsida</taxon>
        <taxon>eudicotyledons</taxon>
        <taxon>Gunneridae</taxon>
        <taxon>Pentapetalae</taxon>
        <taxon>rosids</taxon>
        <taxon>fabids</taxon>
        <taxon>Malpighiales</taxon>
        <taxon>Rhizophoraceae</taxon>
        <taxon>Rhizophora</taxon>
    </lineage>
</organism>
<sequence length="25" mass="3038">MWPCSNTNWCISSKPSVFKYVKKRF</sequence>
<evidence type="ECO:0000313" key="1">
    <source>
        <dbReference type="EMBL" id="MBX15554.1"/>
    </source>
</evidence>
<proteinExistence type="predicted"/>
<dbReference type="AlphaFoldDB" id="A0A2P2LC52"/>
<reference evidence="1" key="1">
    <citation type="submission" date="2018-02" db="EMBL/GenBank/DDBJ databases">
        <title>Rhizophora mucronata_Transcriptome.</title>
        <authorList>
            <person name="Meera S.P."/>
            <person name="Sreeshan A."/>
            <person name="Augustine A."/>
        </authorList>
    </citation>
    <scope>NUCLEOTIDE SEQUENCE</scope>
    <source>
        <tissue evidence="1">Leaf</tissue>
    </source>
</reference>
<accession>A0A2P2LC52</accession>
<name>A0A2P2LC52_RHIMU</name>